<evidence type="ECO:0000313" key="3">
    <source>
        <dbReference type="EMBL" id="TWU13695.1"/>
    </source>
</evidence>
<comment type="caution">
    <text evidence="3">The sequence shown here is derived from an EMBL/GenBank/DDBJ whole genome shotgun (WGS) entry which is preliminary data.</text>
</comment>
<keyword evidence="1" id="KW-0812">Transmembrane</keyword>
<dbReference type="PANTHER" id="PTHR43592:SF15">
    <property type="entry name" value="CAAX AMINO TERMINAL PROTEASE FAMILY PROTEIN"/>
    <property type="match status" value="1"/>
</dbReference>
<dbReference type="GO" id="GO:0080120">
    <property type="term" value="P:CAAX-box protein maturation"/>
    <property type="evidence" value="ECO:0007669"/>
    <property type="project" value="UniProtKB-ARBA"/>
</dbReference>
<dbReference type="OrthoDB" id="258511at2"/>
<reference evidence="3 4" key="1">
    <citation type="submission" date="2019-02" db="EMBL/GenBank/DDBJ databases">
        <title>Deep-cultivation of Planctomycetes and their phenomic and genomic characterization uncovers novel biology.</title>
        <authorList>
            <person name="Wiegand S."/>
            <person name="Jogler M."/>
            <person name="Boedeker C."/>
            <person name="Pinto D."/>
            <person name="Vollmers J."/>
            <person name="Rivas-Marin E."/>
            <person name="Kohn T."/>
            <person name="Peeters S.H."/>
            <person name="Heuer A."/>
            <person name="Rast P."/>
            <person name="Oberbeckmann S."/>
            <person name="Bunk B."/>
            <person name="Jeske O."/>
            <person name="Meyerdierks A."/>
            <person name="Storesund J.E."/>
            <person name="Kallscheuer N."/>
            <person name="Luecker S."/>
            <person name="Lage O.M."/>
            <person name="Pohl T."/>
            <person name="Merkel B.J."/>
            <person name="Hornburger P."/>
            <person name="Mueller R.-W."/>
            <person name="Bruemmer F."/>
            <person name="Labrenz M."/>
            <person name="Spormann A.M."/>
            <person name="Op Den Camp H."/>
            <person name="Overmann J."/>
            <person name="Amann R."/>
            <person name="Jetten M.S.M."/>
            <person name="Mascher T."/>
            <person name="Medema M.H."/>
            <person name="Devos D.P."/>
            <person name="Kaster A.-K."/>
            <person name="Ovreas L."/>
            <person name="Rohde M."/>
            <person name="Galperin M.Y."/>
            <person name="Jogler C."/>
        </authorList>
    </citation>
    <scope>NUCLEOTIDE SEQUENCE [LARGE SCALE GENOMIC DNA]</scope>
    <source>
        <strain evidence="3 4">CA54</strain>
    </source>
</reference>
<dbReference type="EMBL" id="SJPP01000001">
    <property type="protein sequence ID" value="TWU13695.1"/>
    <property type="molecule type" value="Genomic_DNA"/>
</dbReference>
<keyword evidence="1" id="KW-0472">Membrane</keyword>
<dbReference type="AlphaFoldDB" id="A0A5C6BNU1"/>
<evidence type="ECO:0000313" key="4">
    <source>
        <dbReference type="Proteomes" id="UP000320735"/>
    </source>
</evidence>
<keyword evidence="3" id="KW-0378">Hydrolase</keyword>
<feature type="transmembrane region" description="Helical" evidence="1">
    <location>
        <begin position="242"/>
        <end position="262"/>
    </location>
</feature>
<feature type="transmembrane region" description="Helical" evidence="1">
    <location>
        <begin position="124"/>
        <end position="146"/>
    </location>
</feature>
<gene>
    <name evidence="3" type="ORF">CA54_25300</name>
</gene>
<dbReference type="RefSeq" id="WP_146370987.1">
    <property type="nucleotide sequence ID" value="NZ_SJPP01000001.1"/>
</dbReference>
<protein>
    <submittedName>
        <fullName evidence="3">CAAX amino terminal protease self-immunity</fullName>
    </submittedName>
</protein>
<name>A0A5C6BNU1_9PLAN</name>
<keyword evidence="4" id="KW-1185">Reference proteome</keyword>
<proteinExistence type="predicted"/>
<dbReference type="Pfam" id="PF02517">
    <property type="entry name" value="Rce1-like"/>
    <property type="match status" value="1"/>
</dbReference>
<dbReference type="Proteomes" id="UP000320735">
    <property type="component" value="Unassembled WGS sequence"/>
</dbReference>
<organism evidence="3 4">
    <name type="scientific">Symmachiella macrocystis</name>
    <dbReference type="NCBI Taxonomy" id="2527985"/>
    <lineage>
        <taxon>Bacteria</taxon>
        <taxon>Pseudomonadati</taxon>
        <taxon>Planctomycetota</taxon>
        <taxon>Planctomycetia</taxon>
        <taxon>Planctomycetales</taxon>
        <taxon>Planctomycetaceae</taxon>
        <taxon>Symmachiella</taxon>
    </lineage>
</organism>
<keyword evidence="1" id="KW-1133">Transmembrane helix</keyword>
<sequence length="268" mass="29314">MTSFDDLIPLLMTLAGFISAAVWATAVREFTQGRLPLQQCEPQPVRWDHWSILAALGIWVLADAIVVSLLGLESESSPLTRIQAGTYSGLGKCALLIPLWLYAAGAKPRDLLPLPGQWGGDFKAALWGLFASLLPVWIVSLLIEPLRTANNGHPLIRMLQDHPSVQTVAWITLAVLVAAPLCEELLFRVILQGWLQDRVTPSTAIVSVAIAFAAIHANSWPDPLPLIPLSLILGYVYYRRRSYLTNVLMHALFNGVNLLLALSQGPTS</sequence>
<dbReference type="InterPro" id="IPR003675">
    <property type="entry name" value="Rce1/LyrA-like_dom"/>
</dbReference>
<feature type="transmembrane region" description="Helical" evidence="1">
    <location>
        <begin position="84"/>
        <end position="104"/>
    </location>
</feature>
<accession>A0A5C6BNU1</accession>
<feature type="domain" description="CAAX prenyl protease 2/Lysostaphin resistance protein A-like" evidence="2">
    <location>
        <begin position="167"/>
        <end position="255"/>
    </location>
</feature>
<feature type="transmembrane region" description="Helical" evidence="1">
    <location>
        <begin position="50"/>
        <end position="72"/>
    </location>
</feature>
<evidence type="ECO:0000259" key="2">
    <source>
        <dbReference type="Pfam" id="PF02517"/>
    </source>
</evidence>
<keyword evidence="3" id="KW-0645">Protease</keyword>
<dbReference type="GO" id="GO:0006508">
    <property type="term" value="P:proteolysis"/>
    <property type="evidence" value="ECO:0007669"/>
    <property type="project" value="UniProtKB-KW"/>
</dbReference>
<dbReference type="PANTHER" id="PTHR43592">
    <property type="entry name" value="CAAX AMINO TERMINAL PROTEASE"/>
    <property type="match status" value="1"/>
</dbReference>
<dbReference type="GO" id="GO:0004175">
    <property type="term" value="F:endopeptidase activity"/>
    <property type="evidence" value="ECO:0007669"/>
    <property type="project" value="UniProtKB-ARBA"/>
</dbReference>
<evidence type="ECO:0000256" key="1">
    <source>
        <dbReference type="SAM" id="Phobius"/>
    </source>
</evidence>